<dbReference type="AlphaFoldDB" id="A0A3P9AR79"/>
<dbReference type="Gene3D" id="1.10.238.10">
    <property type="entry name" value="EF-hand"/>
    <property type="match status" value="1"/>
</dbReference>
<dbReference type="Gene3D" id="1.20.120.350">
    <property type="entry name" value="Voltage-gated potassium channels. Chain C"/>
    <property type="match status" value="1"/>
</dbReference>
<evidence type="ECO:0000256" key="6">
    <source>
        <dbReference type="ARBA" id="ARBA00023136"/>
    </source>
</evidence>
<keyword evidence="8" id="KW-0894">Sodium channel</keyword>
<dbReference type="Pfam" id="PF00520">
    <property type="entry name" value="Ion_trans"/>
    <property type="match status" value="1"/>
</dbReference>
<sequence length="447" mass="51831">MVVVIFFNMVVLMVETDDQSEEKSLVLNWIHLILVAIFLVEFILKIIALRQHYFRNVLHIVDFVVLTLSIIGLFLADILEKYFGSPSLFSVMRLGRLFTLCGAFPHIRFARRIWMLIMGFVMSLPALFNIGLLFFLIVYTFSIIGMFNFAYVKHEMMIDDMFNFKTFGNSIINCDLRLPEPGNCANPTVGIVFFSSYILLFCLLVIHLFIVVILELFNTASPEDAEMLSDDHLQMFYETWRRFDPSGSQVIQYSELADFCDGLQDPLRIPKPNTIKLTHLNLPLFPGDQISCLDVLRTITTQVRSPGTGCQHFDMIHSQVLFYSILFYSILFYILVNFKNTSLQQIFCNRLMRENKLKVRASGLILFSMKKIVVSNFSAGLLKHFSDYSLDYLHLRILILFKLFFKNTFRHAFSRICCFPKPRPHPSEDPAFVGYVGLVLRRPVSWK</sequence>
<reference evidence="11" key="1">
    <citation type="submission" date="2025-08" db="UniProtKB">
        <authorList>
            <consortium name="Ensembl"/>
        </authorList>
    </citation>
    <scope>IDENTIFICATION</scope>
</reference>
<reference evidence="11" key="2">
    <citation type="submission" date="2025-09" db="UniProtKB">
        <authorList>
            <consortium name="Ensembl"/>
        </authorList>
    </citation>
    <scope>IDENTIFICATION</scope>
</reference>
<evidence type="ECO:0000256" key="2">
    <source>
        <dbReference type="ARBA" id="ARBA00022475"/>
    </source>
</evidence>
<keyword evidence="4" id="KW-0677">Repeat</keyword>
<feature type="transmembrane region" description="Helical" evidence="8">
    <location>
        <begin position="197"/>
        <end position="217"/>
    </location>
</feature>
<dbReference type="Gene3D" id="1.10.287.70">
    <property type="match status" value="1"/>
</dbReference>
<dbReference type="Ensembl" id="ENSMZET00005000127.1">
    <property type="protein sequence ID" value="ENSMZEP00005000088.1"/>
    <property type="gene ID" value="ENSMZEG00005000100.1"/>
</dbReference>
<evidence type="ECO:0000256" key="9">
    <source>
        <dbReference type="SAM" id="SignalP"/>
    </source>
</evidence>
<keyword evidence="8" id="KW-0813">Transport</keyword>
<comment type="function">
    <text evidence="8">Mediates the voltage-dependent sodium ion permeability of excitable membranes. Assuming opened or closed conformations in response to the voltage difference across the membrane, the protein forms a sodium-selective channel through which Na(+) ions may pass in accordance with their electrochemical gradient.</text>
</comment>
<organism evidence="11 12">
    <name type="scientific">Maylandia zebra</name>
    <name type="common">zebra mbuna</name>
    <dbReference type="NCBI Taxonomy" id="106582"/>
    <lineage>
        <taxon>Eukaryota</taxon>
        <taxon>Metazoa</taxon>
        <taxon>Chordata</taxon>
        <taxon>Craniata</taxon>
        <taxon>Vertebrata</taxon>
        <taxon>Euteleostomi</taxon>
        <taxon>Actinopterygii</taxon>
        <taxon>Neopterygii</taxon>
        <taxon>Teleostei</taxon>
        <taxon>Neoteleostei</taxon>
        <taxon>Acanthomorphata</taxon>
        <taxon>Ovalentaria</taxon>
        <taxon>Cichlomorphae</taxon>
        <taxon>Cichliformes</taxon>
        <taxon>Cichlidae</taxon>
        <taxon>African cichlids</taxon>
        <taxon>Pseudocrenilabrinae</taxon>
        <taxon>Haplochromini</taxon>
        <taxon>Maylandia</taxon>
        <taxon>Maylandia zebra complex</taxon>
    </lineage>
</organism>
<evidence type="ECO:0000256" key="7">
    <source>
        <dbReference type="ARBA" id="ARBA00023157"/>
    </source>
</evidence>
<dbReference type="GO" id="GO:0005509">
    <property type="term" value="F:calcium ion binding"/>
    <property type="evidence" value="ECO:0007669"/>
    <property type="project" value="InterPro"/>
</dbReference>
<dbReference type="PANTHER" id="PTHR10037">
    <property type="entry name" value="VOLTAGE-GATED CATION CHANNEL CALCIUM AND SODIUM"/>
    <property type="match status" value="1"/>
</dbReference>
<dbReference type="GeneTree" id="ENSGT00940000154992"/>
<protein>
    <recommendedName>
        <fullName evidence="8">Sodium channel protein</fullName>
    </recommendedName>
</protein>
<feature type="transmembrane region" description="Helical" evidence="8">
    <location>
        <begin position="359"/>
        <end position="382"/>
    </location>
</feature>
<keyword evidence="5 8" id="KW-1133">Transmembrane helix</keyword>
<feature type="domain" description="EF-hand" evidence="10">
    <location>
        <begin position="231"/>
        <end position="266"/>
    </location>
</feature>
<evidence type="ECO:0000256" key="3">
    <source>
        <dbReference type="ARBA" id="ARBA00022692"/>
    </source>
</evidence>
<dbReference type="PRINTS" id="PR00170">
    <property type="entry name" value="NACHANNEL"/>
</dbReference>
<keyword evidence="3 8" id="KW-0812">Transmembrane</keyword>
<keyword evidence="9" id="KW-0732">Signal</keyword>
<feature type="transmembrane region" description="Helical" evidence="8">
    <location>
        <begin position="320"/>
        <end position="338"/>
    </location>
</feature>
<proteinExistence type="inferred from homology"/>
<keyword evidence="8" id="KW-0915">Sodium</keyword>
<comment type="similarity">
    <text evidence="8">Belongs to the sodium channel (TC 1.A.1.10) family.</text>
</comment>
<keyword evidence="8" id="KW-0407">Ion channel</keyword>
<dbReference type="STRING" id="106582.ENSMZEP00005000088"/>
<dbReference type="InterPro" id="IPR002048">
    <property type="entry name" value="EF_hand_dom"/>
</dbReference>
<evidence type="ECO:0000256" key="1">
    <source>
        <dbReference type="ARBA" id="ARBA00004651"/>
    </source>
</evidence>
<keyword evidence="7" id="KW-1015">Disulfide bond</keyword>
<dbReference type="Proteomes" id="UP000265160">
    <property type="component" value="Unplaced"/>
</dbReference>
<keyword evidence="2" id="KW-1003">Cell membrane</keyword>
<evidence type="ECO:0000313" key="11">
    <source>
        <dbReference type="Ensembl" id="ENSMZEP00005000088.1"/>
    </source>
</evidence>
<name>A0A3P9AR79_9CICH</name>
<dbReference type="PROSITE" id="PS50222">
    <property type="entry name" value="EF_HAND_2"/>
    <property type="match status" value="1"/>
</dbReference>
<evidence type="ECO:0000313" key="12">
    <source>
        <dbReference type="Proteomes" id="UP000265160"/>
    </source>
</evidence>
<dbReference type="PANTHER" id="PTHR10037:SF23">
    <property type="entry name" value="SODIUM CHANNEL PROTEIN TYPE 8 SUBUNIT ALPHA"/>
    <property type="match status" value="1"/>
</dbReference>
<evidence type="ECO:0000259" key="10">
    <source>
        <dbReference type="PROSITE" id="PS50222"/>
    </source>
</evidence>
<dbReference type="SUPFAM" id="SSF81324">
    <property type="entry name" value="Voltage-gated potassium channels"/>
    <property type="match status" value="1"/>
</dbReference>
<comment type="subcellular location">
    <subcellularLocation>
        <location evidence="1 8">Cell membrane</location>
        <topology evidence="1 8">Multi-pass membrane protein</topology>
    </subcellularLocation>
</comment>
<dbReference type="GO" id="GO:0086010">
    <property type="term" value="P:membrane depolarization during action potential"/>
    <property type="evidence" value="ECO:0007669"/>
    <property type="project" value="TreeGrafter"/>
</dbReference>
<dbReference type="InterPro" id="IPR043203">
    <property type="entry name" value="VGCC_Ca_Na"/>
</dbReference>
<dbReference type="GO" id="GO:0001518">
    <property type="term" value="C:voltage-gated sodium channel complex"/>
    <property type="evidence" value="ECO:0007669"/>
    <property type="project" value="UniProtKB-UniRule"/>
</dbReference>
<dbReference type="InterPro" id="IPR018247">
    <property type="entry name" value="EF_Hand_1_Ca_BS"/>
</dbReference>
<dbReference type="InterPro" id="IPR005821">
    <property type="entry name" value="Ion_trans_dom"/>
</dbReference>
<evidence type="ECO:0000256" key="5">
    <source>
        <dbReference type="ARBA" id="ARBA00022989"/>
    </source>
</evidence>
<dbReference type="PROSITE" id="PS00018">
    <property type="entry name" value="EF_HAND_1"/>
    <property type="match status" value="1"/>
</dbReference>
<dbReference type="GO" id="GO:0005248">
    <property type="term" value="F:voltage-gated sodium channel activity"/>
    <property type="evidence" value="ECO:0007669"/>
    <property type="project" value="InterPro"/>
</dbReference>
<dbReference type="InterPro" id="IPR001696">
    <property type="entry name" value="Na_channel_asu"/>
</dbReference>
<keyword evidence="8" id="KW-0851">Voltage-gated channel</keyword>
<keyword evidence="8" id="KW-0739">Sodium transport</keyword>
<feature type="chain" id="PRO_5018062375" description="Sodium channel protein" evidence="9">
    <location>
        <begin position="17"/>
        <end position="447"/>
    </location>
</feature>
<keyword evidence="6 8" id="KW-0472">Membrane</keyword>
<feature type="signal peptide" evidence="9">
    <location>
        <begin position="1"/>
        <end position="16"/>
    </location>
</feature>
<keyword evidence="12" id="KW-1185">Reference proteome</keyword>
<dbReference type="InterPro" id="IPR027359">
    <property type="entry name" value="Volt_channel_dom_sf"/>
</dbReference>
<feature type="transmembrane region" description="Helical" evidence="8">
    <location>
        <begin position="26"/>
        <end position="44"/>
    </location>
</feature>
<feature type="transmembrane region" description="Helical" evidence="8">
    <location>
        <begin position="134"/>
        <end position="152"/>
    </location>
</feature>
<comment type="caution">
    <text evidence="8">Lacks conserved residue(s) required for the propagation of feature annotation.</text>
</comment>
<feature type="transmembrane region" description="Helical" evidence="8">
    <location>
        <begin position="56"/>
        <end position="76"/>
    </location>
</feature>
<keyword evidence="8" id="KW-0406">Ion transport</keyword>
<dbReference type="GO" id="GO:0019228">
    <property type="term" value="P:neuronal action potential"/>
    <property type="evidence" value="ECO:0007669"/>
    <property type="project" value="TreeGrafter"/>
</dbReference>
<evidence type="ECO:0000256" key="8">
    <source>
        <dbReference type="RuleBase" id="RU361132"/>
    </source>
</evidence>
<evidence type="ECO:0000256" key="4">
    <source>
        <dbReference type="ARBA" id="ARBA00022737"/>
    </source>
</evidence>
<accession>A0A3P9AR79</accession>